<keyword evidence="5 6" id="KW-0687">Ribonucleoprotein</keyword>
<dbReference type="GO" id="GO:1990904">
    <property type="term" value="C:ribonucleoprotein complex"/>
    <property type="evidence" value="ECO:0007669"/>
    <property type="project" value="UniProtKB-KW"/>
</dbReference>
<evidence type="ECO:0000256" key="2">
    <source>
        <dbReference type="ARBA" id="ARBA00022730"/>
    </source>
</evidence>
<proteinExistence type="inferred from homology"/>
<name>A0AA37V754_9BACT</name>
<evidence type="ECO:0000256" key="1">
    <source>
        <dbReference type="ARBA" id="ARBA00006700"/>
    </source>
</evidence>
<dbReference type="InterPro" id="IPR012678">
    <property type="entry name" value="Ribosomal_uL23/eL15/eS24_sf"/>
</dbReference>
<dbReference type="SUPFAM" id="SSF54189">
    <property type="entry name" value="Ribosomal proteins S24e, L23 and L15e"/>
    <property type="match status" value="1"/>
</dbReference>
<protein>
    <recommendedName>
        <fullName evidence="6">Large ribosomal subunit protein uL23</fullName>
    </recommendedName>
</protein>
<comment type="function">
    <text evidence="6">One of the early assembly proteins it binds 23S rRNA. One of the proteins that surrounds the polypeptide exit tunnel on the outside of the ribosome. Forms the main docking site for trigger factor binding to the ribosome.</text>
</comment>
<gene>
    <name evidence="6 7" type="primary">rplW</name>
    <name evidence="7" type="ORF">rosag_26690</name>
</gene>
<reference evidence="7" key="1">
    <citation type="submission" date="2022-08" db="EMBL/GenBank/DDBJ databases">
        <title>Draft genome sequencing of Roseisolibacter agri AW1220.</title>
        <authorList>
            <person name="Tobiishi Y."/>
            <person name="Tonouchi A."/>
        </authorList>
    </citation>
    <scope>NUCLEOTIDE SEQUENCE</scope>
    <source>
        <strain evidence="7">AW1220</strain>
    </source>
</reference>
<dbReference type="NCBIfam" id="NF004359">
    <property type="entry name" value="PRK05738.1-3"/>
    <property type="match status" value="1"/>
</dbReference>
<dbReference type="GO" id="GO:0019843">
    <property type="term" value="F:rRNA binding"/>
    <property type="evidence" value="ECO:0007669"/>
    <property type="project" value="UniProtKB-UniRule"/>
</dbReference>
<accession>A0AA37V754</accession>
<dbReference type="InterPro" id="IPR012677">
    <property type="entry name" value="Nucleotide-bd_a/b_plait_sf"/>
</dbReference>
<keyword evidence="2 6" id="KW-0699">rRNA-binding</keyword>
<dbReference type="PANTHER" id="PTHR11620">
    <property type="entry name" value="60S RIBOSOMAL PROTEIN L23A"/>
    <property type="match status" value="1"/>
</dbReference>
<sequence length="96" mass="11049">MPTLHRVIVRPVITEQTSLAYQEKGEYVFEVHPDANKQEIKQAIERLFNVKVGQVWTMNVRGKTRRVGTSIGRRPHWKKAIVTLKEGTIDTFGFEG</sequence>
<dbReference type="NCBIfam" id="NF004366">
    <property type="entry name" value="PRK05738.3-2"/>
    <property type="match status" value="1"/>
</dbReference>
<dbReference type="InterPro" id="IPR013025">
    <property type="entry name" value="Ribosomal_uL23-like"/>
</dbReference>
<dbReference type="HAMAP" id="MF_01369_B">
    <property type="entry name" value="Ribosomal_uL23_B"/>
    <property type="match status" value="1"/>
</dbReference>
<keyword evidence="8" id="KW-1185">Reference proteome</keyword>
<comment type="caution">
    <text evidence="7">The sequence shown here is derived from an EMBL/GenBank/DDBJ whole genome shotgun (WGS) entry which is preliminary data.</text>
</comment>
<keyword evidence="4 6" id="KW-0689">Ribosomal protein</keyword>
<dbReference type="NCBIfam" id="NF004363">
    <property type="entry name" value="PRK05738.2-4"/>
    <property type="match status" value="1"/>
</dbReference>
<evidence type="ECO:0000256" key="5">
    <source>
        <dbReference type="ARBA" id="ARBA00023274"/>
    </source>
</evidence>
<evidence type="ECO:0000313" key="8">
    <source>
        <dbReference type="Proteomes" id="UP001161325"/>
    </source>
</evidence>
<comment type="similarity">
    <text evidence="1 6">Belongs to the universal ribosomal protein uL23 family.</text>
</comment>
<dbReference type="GO" id="GO:0005840">
    <property type="term" value="C:ribosome"/>
    <property type="evidence" value="ECO:0007669"/>
    <property type="project" value="UniProtKB-KW"/>
</dbReference>
<dbReference type="Proteomes" id="UP001161325">
    <property type="component" value="Unassembled WGS sequence"/>
</dbReference>
<evidence type="ECO:0000256" key="6">
    <source>
        <dbReference type="HAMAP-Rule" id="MF_01369"/>
    </source>
</evidence>
<comment type="subunit">
    <text evidence="6">Part of the 50S ribosomal subunit. Contacts protein L29, and trigger factor when it is bound to the ribosome.</text>
</comment>
<dbReference type="RefSeq" id="WP_284350623.1">
    <property type="nucleotide sequence ID" value="NZ_BRXS01000004.1"/>
</dbReference>
<dbReference type="GO" id="GO:0006412">
    <property type="term" value="P:translation"/>
    <property type="evidence" value="ECO:0007669"/>
    <property type="project" value="UniProtKB-UniRule"/>
</dbReference>
<dbReference type="EMBL" id="BRXS01000004">
    <property type="protein sequence ID" value="GLC26156.1"/>
    <property type="molecule type" value="Genomic_DNA"/>
</dbReference>
<dbReference type="Pfam" id="PF00276">
    <property type="entry name" value="Ribosomal_L23"/>
    <property type="match status" value="1"/>
</dbReference>
<dbReference type="FunFam" id="3.30.70.330:FF:000001">
    <property type="entry name" value="50S ribosomal protein L23"/>
    <property type="match status" value="1"/>
</dbReference>
<organism evidence="7 8">
    <name type="scientific">Roseisolibacter agri</name>
    <dbReference type="NCBI Taxonomy" id="2014610"/>
    <lineage>
        <taxon>Bacteria</taxon>
        <taxon>Pseudomonadati</taxon>
        <taxon>Gemmatimonadota</taxon>
        <taxon>Gemmatimonadia</taxon>
        <taxon>Gemmatimonadales</taxon>
        <taxon>Gemmatimonadaceae</taxon>
        <taxon>Roseisolibacter</taxon>
    </lineage>
</organism>
<dbReference type="Gene3D" id="3.30.70.330">
    <property type="match status" value="1"/>
</dbReference>
<dbReference type="AlphaFoldDB" id="A0AA37V754"/>
<dbReference type="GO" id="GO:0003735">
    <property type="term" value="F:structural constituent of ribosome"/>
    <property type="evidence" value="ECO:0007669"/>
    <property type="project" value="InterPro"/>
</dbReference>
<evidence type="ECO:0000313" key="7">
    <source>
        <dbReference type="EMBL" id="GLC26156.1"/>
    </source>
</evidence>
<keyword evidence="3 6" id="KW-0694">RNA-binding</keyword>
<evidence type="ECO:0000256" key="3">
    <source>
        <dbReference type="ARBA" id="ARBA00022884"/>
    </source>
</evidence>
<evidence type="ECO:0000256" key="4">
    <source>
        <dbReference type="ARBA" id="ARBA00022980"/>
    </source>
</evidence>